<accession>A0A0W0R1Z5</accession>
<dbReference type="STRING" id="45056.Lade_1573"/>
<evidence type="ECO:0000313" key="1">
    <source>
        <dbReference type="EMBL" id="KTC65050.1"/>
    </source>
</evidence>
<dbReference type="OrthoDB" id="5654238at2"/>
<dbReference type="RefSeq" id="WP_058462653.1">
    <property type="nucleotide sequence ID" value="NZ_CAAAHS010000009.1"/>
</dbReference>
<gene>
    <name evidence="1" type="ORF">Lade_1573</name>
    <name evidence="2" type="ORF">NCTC12735_01061</name>
</gene>
<dbReference type="AlphaFoldDB" id="A0A0W0R1Z5"/>
<reference evidence="1 3" key="1">
    <citation type="submission" date="2015-11" db="EMBL/GenBank/DDBJ databases">
        <title>Identification of large and diverse effector repertoires of 38 Legionella species.</title>
        <authorList>
            <person name="Burstein D."/>
            <person name="Amaro F."/>
            <person name="Zusman T."/>
            <person name="Lifshitz Z."/>
            <person name="Cohen O."/>
            <person name="Gilbert J.A."/>
            <person name="Pupko T."/>
            <person name="Shuman H.A."/>
            <person name="Segal G."/>
        </authorList>
    </citation>
    <scope>NUCLEOTIDE SEQUENCE [LARGE SCALE GENOMIC DNA]</scope>
    <source>
        <strain evidence="1 3">1762-AUS-E</strain>
    </source>
</reference>
<proteinExistence type="predicted"/>
<name>A0A0W0R1Z5_9GAMM</name>
<geneLocation type="plasmid" evidence="2 4">
    <name>13</name>
</geneLocation>
<dbReference type="EMBL" id="LR134422">
    <property type="protein sequence ID" value="VEH85431.1"/>
    <property type="molecule type" value="Genomic_DNA"/>
</dbReference>
<dbReference type="Proteomes" id="UP000054859">
    <property type="component" value="Unassembled WGS sequence"/>
</dbReference>
<keyword evidence="2" id="KW-0614">Plasmid</keyword>
<dbReference type="Proteomes" id="UP000281170">
    <property type="component" value="Plasmid 13"/>
</dbReference>
<keyword evidence="3" id="KW-1185">Reference proteome</keyword>
<sequence>MKAITFAYMFCLTQFIYATPMQDKLNLVIHTMNICYENENKVGVDLAKCMLEKFEKMDNPQGYRVNVTDENPSKVIPHAITISIYNKYGQMIICNGTAQAKIVINNCTEQQKQPLNAGQELSITPPN</sequence>
<evidence type="ECO:0000313" key="2">
    <source>
        <dbReference type="EMBL" id="VEH85431.1"/>
    </source>
</evidence>
<evidence type="ECO:0000313" key="4">
    <source>
        <dbReference type="Proteomes" id="UP000281170"/>
    </source>
</evidence>
<reference evidence="2 4" key="2">
    <citation type="submission" date="2018-12" db="EMBL/GenBank/DDBJ databases">
        <authorList>
            <consortium name="Pathogen Informatics"/>
        </authorList>
    </citation>
    <scope>NUCLEOTIDE SEQUENCE [LARGE SCALE GENOMIC DNA]</scope>
    <source>
        <strain evidence="2 4">NCTC12735</strain>
        <plasmid evidence="4">13</plasmid>
    </source>
</reference>
<dbReference type="KEGG" id="ladl:NCTC12735_01061"/>
<dbReference type="PATRIC" id="fig|45056.6.peg.1623"/>
<dbReference type="EMBL" id="LNKA01000010">
    <property type="protein sequence ID" value="KTC65050.1"/>
    <property type="molecule type" value="Genomic_DNA"/>
</dbReference>
<evidence type="ECO:0000313" key="3">
    <source>
        <dbReference type="Proteomes" id="UP000054859"/>
    </source>
</evidence>
<protein>
    <submittedName>
        <fullName evidence="1">Uncharacterized protein</fullName>
    </submittedName>
</protein>
<organism evidence="1 3">
    <name type="scientific">Legionella adelaidensis</name>
    <dbReference type="NCBI Taxonomy" id="45056"/>
    <lineage>
        <taxon>Bacteria</taxon>
        <taxon>Pseudomonadati</taxon>
        <taxon>Pseudomonadota</taxon>
        <taxon>Gammaproteobacteria</taxon>
        <taxon>Legionellales</taxon>
        <taxon>Legionellaceae</taxon>
        <taxon>Legionella</taxon>
    </lineage>
</organism>